<dbReference type="PROSITE" id="PS50084">
    <property type="entry name" value="KH_TYPE_1"/>
    <property type="match status" value="1"/>
</dbReference>
<dbReference type="Pfam" id="PF22675">
    <property type="entry name" value="KH-I_KHDC4-BBP"/>
    <property type="match status" value="1"/>
</dbReference>
<dbReference type="GO" id="GO:0000381">
    <property type="term" value="P:regulation of alternative mRNA splicing, via spliceosome"/>
    <property type="evidence" value="ECO:0007669"/>
    <property type="project" value="TreeGrafter"/>
</dbReference>
<sequence length="445" mass="46443">MSSDEAQKASDEQQQQQQQQEQQEQQQTSPTQQQAQEAASSAAAEAPVDAAADAAASASSNVASGSGGRQQQQQPQQQQQQQRYPETRMGRLAGSDRPLTMRERARLEEIEMLEAELAELGDALPNARRLLELEIHRLRWGVTDMIDLLNNRKCKIRSKVLIPQDQYPGFNFVGKLLGQGGASLKKLQEETDVKMSILGAGSMRNELKEQECLNTGEAKFQHLKQTLHLQIDCLAEPTEAYYRISHALSKVKEAMTPDPNELAQYYSNQMQQFNVGPGVPQPPAPFPVMGAGGGRGGRGGGGGGHFGMPIGAMGGPGGPAGGGYAGGPMGGGMRGAAACAGAASTPAAHPGCQTGAAFTTGTIITAAAATPSLAGRLSTAAAAVALAAATSSSSRAVEAAPAGATSCLEFFAVRRALYASTELGFGKGPRIFNNLDGPLALLSVQ</sequence>
<gene>
    <name evidence="5" type="ORF">BOX15_Mlig008563g5</name>
</gene>
<evidence type="ECO:0000256" key="1">
    <source>
        <dbReference type="ARBA" id="ARBA00022884"/>
    </source>
</evidence>
<evidence type="ECO:0000259" key="4">
    <source>
        <dbReference type="Pfam" id="PF22675"/>
    </source>
</evidence>
<dbReference type="EMBL" id="NIVC01000903">
    <property type="protein sequence ID" value="PAA75121.1"/>
    <property type="molecule type" value="Genomic_DNA"/>
</dbReference>
<dbReference type="InterPro" id="IPR036612">
    <property type="entry name" value="KH_dom_type_1_sf"/>
</dbReference>
<dbReference type="PANTHER" id="PTHR11208:SF42">
    <property type="entry name" value="QUAKING RELATED 54B, ISOFORM E"/>
    <property type="match status" value="1"/>
</dbReference>
<proteinExistence type="predicted"/>
<protein>
    <recommendedName>
        <fullName evidence="4">KHDC4/BBP-like KH-domain type I domain-containing protein</fullName>
    </recommendedName>
</protein>
<evidence type="ECO:0000256" key="3">
    <source>
        <dbReference type="SAM" id="MobiDB-lite"/>
    </source>
</evidence>
<dbReference type="CDD" id="cd22384">
    <property type="entry name" value="KH-I_KHDRBS"/>
    <property type="match status" value="1"/>
</dbReference>
<feature type="compositionally biased region" description="Low complexity" evidence="3">
    <location>
        <begin position="12"/>
        <end position="60"/>
    </location>
</feature>
<feature type="region of interest" description="Disordered" evidence="3">
    <location>
        <begin position="1"/>
        <end position="100"/>
    </location>
</feature>
<dbReference type="GO" id="GO:0003729">
    <property type="term" value="F:mRNA binding"/>
    <property type="evidence" value="ECO:0007669"/>
    <property type="project" value="TreeGrafter"/>
</dbReference>
<evidence type="ECO:0000313" key="6">
    <source>
        <dbReference type="Proteomes" id="UP000215902"/>
    </source>
</evidence>
<dbReference type="PANTHER" id="PTHR11208">
    <property type="entry name" value="RNA-BINDING PROTEIN RELATED"/>
    <property type="match status" value="1"/>
</dbReference>
<keyword evidence="6" id="KW-1185">Reference proteome</keyword>
<dbReference type="InterPro" id="IPR045071">
    <property type="entry name" value="BBP-like"/>
</dbReference>
<dbReference type="Gene3D" id="3.30.1370.10">
    <property type="entry name" value="K Homology domain, type 1"/>
    <property type="match status" value="1"/>
</dbReference>
<dbReference type="STRING" id="282301.A0A267FMW7"/>
<evidence type="ECO:0000256" key="2">
    <source>
        <dbReference type="PROSITE-ProRule" id="PRU00117"/>
    </source>
</evidence>
<feature type="domain" description="KHDC4/BBP-like KH-domain type I" evidence="4">
    <location>
        <begin position="166"/>
        <end position="232"/>
    </location>
</feature>
<dbReference type="InterPro" id="IPR055256">
    <property type="entry name" value="KH_1_KHDC4/BBP-like"/>
</dbReference>
<dbReference type="AlphaFoldDB" id="A0A267FMW7"/>
<organism evidence="5 6">
    <name type="scientific">Macrostomum lignano</name>
    <dbReference type="NCBI Taxonomy" id="282301"/>
    <lineage>
        <taxon>Eukaryota</taxon>
        <taxon>Metazoa</taxon>
        <taxon>Spiralia</taxon>
        <taxon>Lophotrochozoa</taxon>
        <taxon>Platyhelminthes</taxon>
        <taxon>Rhabditophora</taxon>
        <taxon>Macrostomorpha</taxon>
        <taxon>Macrostomida</taxon>
        <taxon>Macrostomidae</taxon>
        <taxon>Macrostomum</taxon>
    </lineage>
</organism>
<dbReference type="GO" id="GO:0005634">
    <property type="term" value="C:nucleus"/>
    <property type="evidence" value="ECO:0007669"/>
    <property type="project" value="TreeGrafter"/>
</dbReference>
<name>A0A267FMW7_9PLAT</name>
<dbReference type="OrthoDB" id="6777263at2759"/>
<feature type="compositionally biased region" description="Basic and acidic residues" evidence="3">
    <location>
        <begin position="1"/>
        <end position="11"/>
    </location>
</feature>
<accession>A0A267FMW7</accession>
<dbReference type="SUPFAM" id="SSF54791">
    <property type="entry name" value="Eukaryotic type KH-domain (KH-domain type I)"/>
    <property type="match status" value="1"/>
</dbReference>
<evidence type="ECO:0000313" key="5">
    <source>
        <dbReference type="EMBL" id="PAA75121.1"/>
    </source>
</evidence>
<comment type="caution">
    <text evidence="5">The sequence shown here is derived from an EMBL/GenBank/DDBJ whole genome shotgun (WGS) entry which is preliminary data.</text>
</comment>
<keyword evidence="1 2" id="KW-0694">RNA-binding</keyword>
<reference evidence="5 6" key="1">
    <citation type="submission" date="2017-06" db="EMBL/GenBank/DDBJ databases">
        <title>A platform for efficient transgenesis in Macrostomum lignano, a flatworm model organism for stem cell research.</title>
        <authorList>
            <person name="Berezikov E."/>
        </authorList>
    </citation>
    <scope>NUCLEOTIDE SEQUENCE [LARGE SCALE GENOMIC DNA]</scope>
    <source>
        <strain evidence="5">DV1</strain>
        <tissue evidence="5">Whole organism</tissue>
    </source>
</reference>
<feature type="compositionally biased region" description="Low complexity" evidence="3">
    <location>
        <begin position="70"/>
        <end position="82"/>
    </location>
</feature>
<dbReference type="Proteomes" id="UP000215902">
    <property type="component" value="Unassembled WGS sequence"/>
</dbReference>